<dbReference type="AlphaFoldDB" id="A0A382HP79"/>
<evidence type="ECO:0000313" key="2">
    <source>
        <dbReference type="EMBL" id="SVB88875.1"/>
    </source>
</evidence>
<sequence>MATGIQVIHAIHAFWLFYYIIFACLPIPKEY</sequence>
<dbReference type="EMBL" id="UINC01062344">
    <property type="protein sequence ID" value="SVB88875.1"/>
    <property type="molecule type" value="Genomic_DNA"/>
</dbReference>
<keyword evidence="1" id="KW-0812">Transmembrane</keyword>
<reference evidence="2" key="1">
    <citation type="submission" date="2018-05" db="EMBL/GenBank/DDBJ databases">
        <authorList>
            <person name="Lanie J.A."/>
            <person name="Ng W.-L."/>
            <person name="Kazmierczak K.M."/>
            <person name="Andrzejewski T.M."/>
            <person name="Davidsen T.M."/>
            <person name="Wayne K.J."/>
            <person name="Tettelin H."/>
            <person name="Glass J.I."/>
            <person name="Rusch D."/>
            <person name="Podicherti R."/>
            <person name="Tsui H.-C.T."/>
            <person name="Winkler M.E."/>
        </authorList>
    </citation>
    <scope>NUCLEOTIDE SEQUENCE</scope>
</reference>
<keyword evidence="1" id="KW-0472">Membrane</keyword>
<organism evidence="2">
    <name type="scientific">marine metagenome</name>
    <dbReference type="NCBI Taxonomy" id="408172"/>
    <lineage>
        <taxon>unclassified sequences</taxon>
        <taxon>metagenomes</taxon>
        <taxon>ecological metagenomes</taxon>
    </lineage>
</organism>
<feature type="transmembrane region" description="Helical" evidence="1">
    <location>
        <begin position="6"/>
        <end position="27"/>
    </location>
</feature>
<protein>
    <submittedName>
        <fullName evidence="2">Uncharacterized protein</fullName>
    </submittedName>
</protein>
<proteinExistence type="predicted"/>
<keyword evidence="1" id="KW-1133">Transmembrane helix</keyword>
<evidence type="ECO:0000256" key="1">
    <source>
        <dbReference type="SAM" id="Phobius"/>
    </source>
</evidence>
<gene>
    <name evidence="2" type="ORF">METZ01_LOCUS241729</name>
</gene>
<accession>A0A382HP79</accession>
<name>A0A382HP79_9ZZZZ</name>